<sequence>MIQVNPSENPPRKPHSDWLLKIVLFGGYFSGVFPWAFETWNRPSSYWKRLPSLLISAFNCISHMVATISLSVVAQDEPSDEEMSSVVLDAGQQILYNLFNVMLLLQGLWPRSKEPLTRNFTKNRWHLLLIAPLLPPTVYICYLKVVDIAHTLPSISLLVITLALFFVSTACCLLICGYADQYRNIQDQTAASVEDAFNDIRLEIRRFLDFFQTLLLMCILYSAISGFIHLHYIIQIRFYDGGWRKSYDFHATAAVLFFGVLITLDLSAEHLTKSYESAVDRVLKAKRLQDRADRNEIRELENKFRKWPASQTAMEELKK</sequence>
<organism evidence="1">
    <name type="scientific">Cyprideis torosa</name>
    <dbReference type="NCBI Taxonomy" id="163714"/>
    <lineage>
        <taxon>Eukaryota</taxon>
        <taxon>Metazoa</taxon>
        <taxon>Ecdysozoa</taxon>
        <taxon>Arthropoda</taxon>
        <taxon>Crustacea</taxon>
        <taxon>Oligostraca</taxon>
        <taxon>Ostracoda</taxon>
        <taxon>Podocopa</taxon>
        <taxon>Podocopida</taxon>
        <taxon>Cytherocopina</taxon>
        <taxon>Cytheroidea</taxon>
        <taxon>Cytherideidae</taxon>
        <taxon>Cyprideis</taxon>
    </lineage>
</organism>
<accession>A0A7R8WMB3</accession>
<gene>
    <name evidence="1" type="ORF">CTOB1V02_LOCUS10984</name>
</gene>
<protein>
    <submittedName>
        <fullName evidence="1">Uncharacterized protein</fullName>
    </submittedName>
</protein>
<dbReference type="EMBL" id="OB665751">
    <property type="protein sequence ID" value="CAD7233161.1"/>
    <property type="molecule type" value="Genomic_DNA"/>
</dbReference>
<dbReference type="AlphaFoldDB" id="A0A7R8WMB3"/>
<proteinExistence type="predicted"/>
<name>A0A7R8WMB3_9CRUS</name>
<evidence type="ECO:0000313" key="1">
    <source>
        <dbReference type="EMBL" id="CAD7233161.1"/>
    </source>
</evidence>
<reference evidence="1" key="1">
    <citation type="submission" date="2020-11" db="EMBL/GenBank/DDBJ databases">
        <authorList>
            <person name="Tran Van P."/>
        </authorList>
    </citation>
    <scope>NUCLEOTIDE SEQUENCE</scope>
</reference>